<organism evidence="2 3">
    <name type="scientific">Aquatica leii</name>
    <dbReference type="NCBI Taxonomy" id="1421715"/>
    <lineage>
        <taxon>Eukaryota</taxon>
        <taxon>Metazoa</taxon>
        <taxon>Ecdysozoa</taxon>
        <taxon>Arthropoda</taxon>
        <taxon>Hexapoda</taxon>
        <taxon>Insecta</taxon>
        <taxon>Pterygota</taxon>
        <taxon>Neoptera</taxon>
        <taxon>Endopterygota</taxon>
        <taxon>Coleoptera</taxon>
        <taxon>Polyphaga</taxon>
        <taxon>Elateriformia</taxon>
        <taxon>Elateroidea</taxon>
        <taxon>Lampyridae</taxon>
        <taxon>Luciolinae</taxon>
        <taxon>Aquatica</taxon>
    </lineage>
</organism>
<dbReference type="AlphaFoldDB" id="A0AAN7PUH5"/>
<reference evidence="3" key="1">
    <citation type="submission" date="2023-01" db="EMBL/GenBank/DDBJ databases">
        <title>Key to firefly adult light organ development and bioluminescence: homeobox transcription factors regulate luciferase expression and transportation to peroxisome.</title>
        <authorList>
            <person name="Fu X."/>
        </authorList>
    </citation>
    <scope>NUCLEOTIDE SEQUENCE [LARGE SCALE GENOMIC DNA]</scope>
</reference>
<feature type="compositionally biased region" description="Basic and acidic residues" evidence="1">
    <location>
        <begin position="1"/>
        <end position="20"/>
    </location>
</feature>
<feature type="region of interest" description="Disordered" evidence="1">
    <location>
        <begin position="38"/>
        <end position="57"/>
    </location>
</feature>
<protein>
    <submittedName>
        <fullName evidence="2">Uncharacterized protein</fullName>
    </submittedName>
</protein>
<evidence type="ECO:0000256" key="1">
    <source>
        <dbReference type="SAM" id="MobiDB-lite"/>
    </source>
</evidence>
<sequence length="289" mass="33403">MQPKSKNTEVKLKFKRKMESEDSYTESNTADLKIKHKLKPVKSNKRSRNTKHKKLFKEEAFSDVDNVKLPKRKKKNKQVDSEVTQLLNTSNSKVDATMNGKVSVVKKKKNRSNSTNTETKHLLDDSTEENKIKGSHLKKSKKRKHVALEKDLAISNVLDKIKKKKKQKNKTNEIEEKRLIGAEQIKKKQKGKKQNTLEQSMLEDDGTKIDKPKVQRTSPNAIKFLFINLIKSILQKKLNLSKSKLKKKVLKKFCKVMGAEEKPEFVQQYEKSLMLTYGIVVLEDSVKLK</sequence>
<feature type="region of interest" description="Disordered" evidence="1">
    <location>
        <begin position="185"/>
        <end position="213"/>
    </location>
</feature>
<name>A0AAN7PUH5_9COLE</name>
<keyword evidence="3" id="KW-1185">Reference proteome</keyword>
<dbReference type="EMBL" id="JARPUR010000004">
    <property type="protein sequence ID" value="KAK4877654.1"/>
    <property type="molecule type" value="Genomic_DNA"/>
</dbReference>
<feature type="compositionally biased region" description="Basic residues" evidence="1">
    <location>
        <begin position="38"/>
        <end position="55"/>
    </location>
</feature>
<evidence type="ECO:0000313" key="3">
    <source>
        <dbReference type="Proteomes" id="UP001353858"/>
    </source>
</evidence>
<dbReference type="Proteomes" id="UP001353858">
    <property type="component" value="Unassembled WGS sequence"/>
</dbReference>
<comment type="caution">
    <text evidence="2">The sequence shown here is derived from an EMBL/GenBank/DDBJ whole genome shotgun (WGS) entry which is preliminary data.</text>
</comment>
<evidence type="ECO:0000313" key="2">
    <source>
        <dbReference type="EMBL" id="KAK4877654.1"/>
    </source>
</evidence>
<proteinExistence type="predicted"/>
<accession>A0AAN7PUH5</accession>
<feature type="region of interest" description="Disordered" evidence="1">
    <location>
        <begin position="1"/>
        <end position="29"/>
    </location>
</feature>
<gene>
    <name evidence="2" type="ORF">RN001_010160</name>
</gene>